<dbReference type="EMBL" id="PVLQ01000085">
    <property type="protein sequence ID" value="PRD64195.1"/>
    <property type="molecule type" value="Genomic_DNA"/>
</dbReference>
<evidence type="ECO:0000313" key="3">
    <source>
        <dbReference type="Proteomes" id="UP000238589"/>
    </source>
</evidence>
<feature type="signal peptide" evidence="1">
    <location>
        <begin position="1"/>
        <end position="23"/>
    </location>
</feature>
<dbReference type="PROSITE" id="PS51257">
    <property type="entry name" value="PROKAR_LIPOPROTEIN"/>
    <property type="match status" value="1"/>
</dbReference>
<comment type="caution">
    <text evidence="2">The sequence shown here is derived from an EMBL/GenBank/DDBJ whole genome shotgun (WGS) entry which is preliminary data.</text>
</comment>
<keyword evidence="3" id="KW-1185">Reference proteome</keyword>
<name>A0A2S9K1A0_9BURK</name>
<reference evidence="2 3" key="1">
    <citation type="submission" date="2018-03" db="EMBL/GenBank/DDBJ databases">
        <title>Comparative genomics illustrates the genes involved in a hyperalkaliphilic mechanisms of Serpentinomonas isolated from highly-alkaline calcium-rich serpentinized springs.</title>
        <authorList>
            <person name="Suzuki S."/>
            <person name="Ishii S."/>
            <person name="Walworth N."/>
            <person name="Bird L."/>
            <person name="Kuenen J.G."/>
            <person name="Nealson K.H."/>
        </authorList>
    </citation>
    <scope>NUCLEOTIDE SEQUENCE [LARGE SCALE GENOMIC DNA]</scope>
    <source>
        <strain evidence="2 3">P1</strain>
    </source>
</reference>
<evidence type="ECO:0000313" key="2">
    <source>
        <dbReference type="EMBL" id="PRD64195.1"/>
    </source>
</evidence>
<sequence length="233" mass="24400">MKKIVFHALLATAGMACAMSASAQESAQQASAFRMPETVLAYGSVGSQGLGVGLGVALGEKSSLRAELSTASYSFNTTESNIRYKGDLDVKGISLLADYFPFGGKFRLTGGVNFGKAGANFKGEATGGQIDVNGTMYAVAPGESIGATLDFPKPRPYLGIGWGLGQLSQKGFRFGIDIGAEIGKAKGDLTATSGLQALPGFSADFDQERQSYRNEIEKIGFYPVVKLSVGYAF</sequence>
<keyword evidence="1" id="KW-0732">Signal</keyword>
<dbReference type="Gene3D" id="2.40.160.170">
    <property type="match status" value="1"/>
</dbReference>
<proteinExistence type="predicted"/>
<dbReference type="RefSeq" id="WP_105749500.1">
    <property type="nucleotide sequence ID" value="NZ_PVLQ01000085.1"/>
</dbReference>
<organism evidence="2 3">
    <name type="scientific">Malikia granosa</name>
    <dbReference type="NCBI Taxonomy" id="263067"/>
    <lineage>
        <taxon>Bacteria</taxon>
        <taxon>Pseudomonadati</taxon>
        <taxon>Pseudomonadota</taxon>
        <taxon>Betaproteobacteria</taxon>
        <taxon>Burkholderiales</taxon>
        <taxon>Comamonadaceae</taxon>
        <taxon>Malikia</taxon>
    </lineage>
</organism>
<evidence type="ECO:0000256" key="1">
    <source>
        <dbReference type="SAM" id="SignalP"/>
    </source>
</evidence>
<dbReference type="OrthoDB" id="517121at2"/>
<gene>
    <name evidence="2" type="ORF">C6P64_15770</name>
</gene>
<feature type="chain" id="PRO_5015506440" description="Outer membrane protein beta-barrel domain-containing protein" evidence="1">
    <location>
        <begin position="24"/>
        <end position="233"/>
    </location>
</feature>
<dbReference type="Proteomes" id="UP000238589">
    <property type="component" value="Unassembled WGS sequence"/>
</dbReference>
<dbReference type="AlphaFoldDB" id="A0A2S9K1A0"/>
<protein>
    <recommendedName>
        <fullName evidence="4">Outer membrane protein beta-barrel domain-containing protein</fullName>
    </recommendedName>
</protein>
<evidence type="ECO:0008006" key="4">
    <source>
        <dbReference type="Google" id="ProtNLM"/>
    </source>
</evidence>
<accession>A0A2S9K1A0</accession>